<comment type="caution">
    <text evidence="1">The sequence shown here is derived from an EMBL/GenBank/DDBJ whole genome shotgun (WGS) entry which is preliminary data.</text>
</comment>
<dbReference type="AlphaFoldDB" id="A0A645APW2"/>
<name>A0A645APW2_9ZZZZ</name>
<gene>
    <name evidence="1" type="ORF">SDC9_102099</name>
</gene>
<reference evidence="1" key="1">
    <citation type="submission" date="2019-08" db="EMBL/GenBank/DDBJ databases">
        <authorList>
            <person name="Kucharzyk K."/>
            <person name="Murdoch R.W."/>
            <person name="Higgins S."/>
            <person name="Loffler F."/>
        </authorList>
    </citation>
    <scope>NUCLEOTIDE SEQUENCE</scope>
</reference>
<dbReference type="EMBL" id="VSSQ01015212">
    <property type="protein sequence ID" value="MPM55305.1"/>
    <property type="molecule type" value="Genomic_DNA"/>
</dbReference>
<proteinExistence type="predicted"/>
<sequence length="83" mass="9540">MNTSPMECQALARNAKLPDQIASPNFRLTNNKLATMVTRIVFSFLFIPHLIYRSSVGIDPGLLTRRFAVIVQYSHKHIHVFER</sequence>
<protein>
    <submittedName>
        <fullName evidence="1">Uncharacterized protein</fullName>
    </submittedName>
</protein>
<evidence type="ECO:0000313" key="1">
    <source>
        <dbReference type="EMBL" id="MPM55305.1"/>
    </source>
</evidence>
<accession>A0A645APW2</accession>
<organism evidence="1">
    <name type="scientific">bioreactor metagenome</name>
    <dbReference type="NCBI Taxonomy" id="1076179"/>
    <lineage>
        <taxon>unclassified sequences</taxon>
        <taxon>metagenomes</taxon>
        <taxon>ecological metagenomes</taxon>
    </lineage>
</organism>